<gene>
    <name evidence="4" type="ORF">TAGGR_1517</name>
</gene>
<dbReference type="PANTHER" id="PTHR30469">
    <property type="entry name" value="MULTIDRUG RESISTANCE PROTEIN MDTA"/>
    <property type="match status" value="1"/>
</dbReference>
<comment type="caution">
    <text evidence="4">The sequence shown here is derived from an EMBL/GenBank/DDBJ whole genome shotgun (WGS) entry which is preliminary data.</text>
</comment>
<feature type="domain" description="Multidrug resistance protein MdtA-like barrel-sandwich hybrid" evidence="2">
    <location>
        <begin position="16"/>
        <end position="190"/>
    </location>
</feature>
<evidence type="ECO:0000256" key="1">
    <source>
        <dbReference type="SAM" id="Coils"/>
    </source>
</evidence>
<feature type="domain" description="CusB-like beta-barrel" evidence="3">
    <location>
        <begin position="209"/>
        <end position="259"/>
    </location>
</feature>
<evidence type="ECO:0000313" key="5">
    <source>
        <dbReference type="Proteomes" id="UP000054976"/>
    </source>
</evidence>
<dbReference type="GO" id="GO:1990281">
    <property type="term" value="C:efflux pump complex"/>
    <property type="evidence" value="ECO:0007669"/>
    <property type="project" value="TreeGrafter"/>
</dbReference>
<dbReference type="Gene3D" id="2.40.30.170">
    <property type="match status" value="1"/>
</dbReference>
<protein>
    <submittedName>
        <fullName evidence="4">HlyD family secretion protein</fullName>
    </submittedName>
</protein>
<feature type="coiled-coil region" evidence="1">
    <location>
        <begin position="49"/>
        <end position="160"/>
    </location>
</feature>
<evidence type="ECO:0000259" key="2">
    <source>
        <dbReference type="Pfam" id="PF25917"/>
    </source>
</evidence>
<dbReference type="Gene3D" id="2.40.50.100">
    <property type="match status" value="1"/>
</dbReference>
<dbReference type="RefSeq" id="WP_059175800.1">
    <property type="nucleotide sequence ID" value="NZ_BCNO01000001.1"/>
</dbReference>
<accession>A0A0U9HU59</accession>
<keyword evidence="5" id="KW-1185">Reference proteome</keyword>
<dbReference type="Proteomes" id="UP000054976">
    <property type="component" value="Unassembled WGS sequence"/>
</dbReference>
<evidence type="ECO:0000259" key="3">
    <source>
        <dbReference type="Pfam" id="PF25954"/>
    </source>
</evidence>
<dbReference type="InterPro" id="IPR058625">
    <property type="entry name" value="MdtA-like_BSH"/>
</dbReference>
<dbReference type="Pfam" id="PF25917">
    <property type="entry name" value="BSH_RND"/>
    <property type="match status" value="1"/>
</dbReference>
<reference evidence="5" key="1">
    <citation type="submission" date="2016-01" db="EMBL/GenBank/DDBJ databases">
        <title>Draft genome sequence of Thermodesulfovibrio aggregans strain TGE-P1.</title>
        <authorList>
            <person name="Sekiguchi Y."/>
            <person name="Ohashi A."/>
            <person name="Matsuura N."/>
            <person name="Tourlousse M.D."/>
        </authorList>
    </citation>
    <scope>NUCLEOTIDE SEQUENCE [LARGE SCALE GENOMIC DNA]</scope>
    <source>
        <strain evidence="5">TGE-P1</strain>
    </source>
</reference>
<dbReference type="AlphaFoldDB" id="A0A0U9HU59"/>
<dbReference type="InterPro" id="IPR058792">
    <property type="entry name" value="Beta-barrel_RND_2"/>
</dbReference>
<dbReference type="EMBL" id="BCNO01000001">
    <property type="protein sequence ID" value="GAQ94337.1"/>
    <property type="molecule type" value="Genomic_DNA"/>
</dbReference>
<dbReference type="Gene3D" id="2.40.420.20">
    <property type="match status" value="1"/>
</dbReference>
<dbReference type="PANTHER" id="PTHR30469:SF15">
    <property type="entry name" value="HLYD FAMILY OF SECRETION PROTEINS"/>
    <property type="match status" value="1"/>
</dbReference>
<keyword evidence="1" id="KW-0175">Coiled coil</keyword>
<dbReference type="OrthoDB" id="9777308at2"/>
<organism evidence="4 5">
    <name type="scientific">Thermodesulfovibrio aggregans</name>
    <dbReference type="NCBI Taxonomy" id="86166"/>
    <lineage>
        <taxon>Bacteria</taxon>
        <taxon>Pseudomonadati</taxon>
        <taxon>Nitrospirota</taxon>
        <taxon>Thermodesulfovibrionia</taxon>
        <taxon>Thermodesulfovibrionales</taxon>
        <taxon>Thermodesulfovibrionaceae</taxon>
        <taxon>Thermodesulfovibrio</taxon>
    </lineage>
</organism>
<proteinExistence type="predicted"/>
<dbReference type="SUPFAM" id="SSF111369">
    <property type="entry name" value="HlyD-like secretion proteins"/>
    <property type="match status" value="1"/>
</dbReference>
<evidence type="ECO:0000313" key="4">
    <source>
        <dbReference type="EMBL" id="GAQ94337.1"/>
    </source>
</evidence>
<dbReference type="Pfam" id="PF25954">
    <property type="entry name" value="Beta-barrel_RND_2"/>
    <property type="match status" value="1"/>
</dbReference>
<dbReference type="STRING" id="86166.TAGGR_1517"/>
<sequence>MVQSVYASGFIDSSDSVTIRAEVSGYIEKIFVHEGEEVKKGQLLLIISNETIKENLREVEAQLASVKDRLMPDSDYRKELLHNIEIKKAVLESVEKNFNRRKALYEEELISKEKFEEIKREYEVAKRDYERQINLYNDTIRNLNYQLESLKAKRQAIKSEFDKYFIKSPINGKILRKFVNEGDYVNPMQQGNGLFSVGNEKNLETVLMVDEEYIPMVKPGMKVYITLDSYPGEVFEGVIKLIESQSDRTTRTVKVKADVNYGKSVFFGLTVEGNIIIEEVEGIFIPERAYRNGYVEVIEKGKTKKIKVNISSKRYNGYILVLDGLREGQEVIINETYRFCYPEVTL</sequence>
<name>A0A0U9HU59_9BACT</name>
<dbReference type="Gene3D" id="1.10.287.470">
    <property type="entry name" value="Helix hairpin bin"/>
    <property type="match status" value="1"/>
</dbReference>
<dbReference type="GO" id="GO:0015562">
    <property type="term" value="F:efflux transmembrane transporter activity"/>
    <property type="evidence" value="ECO:0007669"/>
    <property type="project" value="TreeGrafter"/>
</dbReference>